<dbReference type="Gene3D" id="2.120.10.30">
    <property type="entry name" value="TolB, C-terminal domain"/>
    <property type="match status" value="1"/>
</dbReference>
<evidence type="ECO:0000313" key="1">
    <source>
        <dbReference type="EMBL" id="GAA5142789.1"/>
    </source>
</evidence>
<dbReference type="EMBL" id="BAABKG010000001">
    <property type="protein sequence ID" value="GAA5142789.1"/>
    <property type="molecule type" value="Genomic_DNA"/>
</dbReference>
<organism evidence="1 2">
    <name type="scientific">Nocardioides marinquilinus</name>
    <dbReference type="NCBI Taxonomy" id="1210400"/>
    <lineage>
        <taxon>Bacteria</taxon>
        <taxon>Bacillati</taxon>
        <taxon>Actinomycetota</taxon>
        <taxon>Actinomycetes</taxon>
        <taxon>Propionibacteriales</taxon>
        <taxon>Nocardioidaceae</taxon>
        <taxon>Nocardioides</taxon>
    </lineage>
</organism>
<sequence>MSATFRTRVLARVPAPGHPAYVHAHTNGRVYAGNYVAGGDDRRASRVFEWRADGTLLRSWTVPGQRLDGTQGVQVAEQTHDGRLVLLETSTRSVLTLDVATGRFRRVARLPAGAVPNYATWGPAGLLVTDYAQGTIWRVGRRGRVSAWLTSPALDGVDSFGTTGIRFHAGRVLVTQQTTPGATPTQGHLYEVPVRGGRPGELRTLWTSRPGDLPDGFGLGRSGRFHVACVGPSNQLVVLSRTGRELRRFPEVPLTGENGSAVPFDGPCNATFQGRRLLVANQAVVSGDASHMAVLTVDVGEPGTPPHRPRSATFTV</sequence>
<comment type="caution">
    <text evidence="1">The sequence shown here is derived from an EMBL/GenBank/DDBJ whole genome shotgun (WGS) entry which is preliminary data.</text>
</comment>
<dbReference type="InterPro" id="IPR011042">
    <property type="entry name" value="6-blade_b-propeller_TolB-like"/>
</dbReference>
<keyword evidence="2" id="KW-1185">Reference proteome</keyword>
<reference evidence="2" key="1">
    <citation type="journal article" date="2019" name="Int. J. Syst. Evol. Microbiol.">
        <title>The Global Catalogue of Microorganisms (GCM) 10K type strain sequencing project: providing services to taxonomists for standard genome sequencing and annotation.</title>
        <authorList>
            <consortium name="The Broad Institute Genomics Platform"/>
            <consortium name="The Broad Institute Genome Sequencing Center for Infectious Disease"/>
            <person name="Wu L."/>
            <person name="Ma J."/>
        </authorList>
    </citation>
    <scope>NUCLEOTIDE SEQUENCE [LARGE SCALE GENOMIC DNA]</scope>
    <source>
        <strain evidence="2">JCM 18459</strain>
    </source>
</reference>
<evidence type="ECO:0000313" key="2">
    <source>
        <dbReference type="Proteomes" id="UP001500221"/>
    </source>
</evidence>
<protein>
    <submittedName>
        <fullName evidence="1">Uncharacterized protein</fullName>
    </submittedName>
</protein>
<dbReference type="SUPFAM" id="SSF63829">
    <property type="entry name" value="Calcium-dependent phosphotriesterase"/>
    <property type="match status" value="1"/>
</dbReference>
<dbReference type="RefSeq" id="WP_345454541.1">
    <property type="nucleotide sequence ID" value="NZ_BAABKG010000001.1"/>
</dbReference>
<gene>
    <name evidence="1" type="ORF">GCM10023340_06860</name>
</gene>
<dbReference type="Proteomes" id="UP001500221">
    <property type="component" value="Unassembled WGS sequence"/>
</dbReference>
<name>A0ABP9PAY1_9ACTN</name>
<accession>A0ABP9PAY1</accession>
<proteinExistence type="predicted"/>